<evidence type="ECO:0000313" key="3">
    <source>
        <dbReference type="Proteomes" id="UP000261212"/>
    </source>
</evidence>
<accession>A0A3E3DUY3</accession>
<feature type="region of interest" description="Disordered" evidence="1">
    <location>
        <begin position="1"/>
        <end position="35"/>
    </location>
</feature>
<dbReference type="EMBL" id="QUSM01000008">
    <property type="protein sequence ID" value="RGD73090.1"/>
    <property type="molecule type" value="Genomic_DNA"/>
</dbReference>
<dbReference type="Proteomes" id="UP000261212">
    <property type="component" value="Unassembled WGS sequence"/>
</dbReference>
<evidence type="ECO:0000256" key="1">
    <source>
        <dbReference type="SAM" id="MobiDB-lite"/>
    </source>
</evidence>
<gene>
    <name evidence="2" type="ORF">DW687_11570</name>
</gene>
<sequence length="118" mass="12716">MSYSNRTSSCGCNNESLRNNESRNGCGSGSCNIEPRRSCGCNNGSSRNNESRNGCGCGNIEPRRSSCACNGPRGTDLAAASSQNRSSCSCCKCKEKCNCRVANTNRGKLIYFFDDVKR</sequence>
<comment type="caution">
    <text evidence="2">The sequence shown here is derived from an EMBL/GenBank/DDBJ whole genome shotgun (WGS) entry which is preliminary data.</text>
</comment>
<feature type="compositionally biased region" description="Polar residues" evidence="1">
    <location>
        <begin position="1"/>
        <end position="12"/>
    </location>
</feature>
<protein>
    <submittedName>
        <fullName evidence="2">Uncharacterized protein</fullName>
    </submittedName>
</protein>
<evidence type="ECO:0000313" key="2">
    <source>
        <dbReference type="EMBL" id="RGD73090.1"/>
    </source>
</evidence>
<reference evidence="2 3" key="1">
    <citation type="submission" date="2018-08" db="EMBL/GenBank/DDBJ databases">
        <title>A genome reference for cultivated species of the human gut microbiota.</title>
        <authorList>
            <person name="Zou Y."/>
            <person name="Xue W."/>
            <person name="Luo G."/>
        </authorList>
    </citation>
    <scope>NUCLEOTIDE SEQUENCE [LARGE SCALE GENOMIC DNA]</scope>
    <source>
        <strain evidence="2 3">AM25-6</strain>
    </source>
</reference>
<proteinExistence type="predicted"/>
<feature type="compositionally biased region" description="Low complexity" evidence="1">
    <location>
        <begin position="13"/>
        <end position="24"/>
    </location>
</feature>
<dbReference type="RefSeq" id="WP_117532808.1">
    <property type="nucleotide sequence ID" value="NZ_QUSM01000008.1"/>
</dbReference>
<organism evidence="2 3">
    <name type="scientific">Anaerofustis stercorihominis</name>
    <dbReference type="NCBI Taxonomy" id="214853"/>
    <lineage>
        <taxon>Bacteria</taxon>
        <taxon>Bacillati</taxon>
        <taxon>Bacillota</taxon>
        <taxon>Clostridia</taxon>
        <taxon>Eubacteriales</taxon>
        <taxon>Eubacteriaceae</taxon>
        <taxon>Anaerofustis</taxon>
    </lineage>
</organism>
<dbReference type="AlphaFoldDB" id="A0A3E3DUY3"/>
<name>A0A3E3DUY3_9FIRM</name>